<comment type="caution">
    <text evidence="1">The sequence shown here is derived from an EMBL/GenBank/DDBJ whole genome shotgun (WGS) entry which is preliminary data.</text>
</comment>
<keyword evidence="2" id="KW-1185">Reference proteome</keyword>
<protein>
    <submittedName>
        <fullName evidence="1">Uncharacterized protein</fullName>
    </submittedName>
</protein>
<organism evidence="1 2">
    <name type="scientific">Halteria grandinella</name>
    <dbReference type="NCBI Taxonomy" id="5974"/>
    <lineage>
        <taxon>Eukaryota</taxon>
        <taxon>Sar</taxon>
        <taxon>Alveolata</taxon>
        <taxon>Ciliophora</taxon>
        <taxon>Intramacronucleata</taxon>
        <taxon>Spirotrichea</taxon>
        <taxon>Stichotrichia</taxon>
        <taxon>Sporadotrichida</taxon>
        <taxon>Halteriidae</taxon>
        <taxon>Halteria</taxon>
    </lineage>
</organism>
<dbReference type="AlphaFoldDB" id="A0A8J8NQD3"/>
<sequence length="223" mass="24581">MSEQLNAKLTSIDKTGAITSLFLRHSEIPCASHFKFLLPDSEYWTVQSGNRLLSLQISRESQVGSFNHGTPSSALAPCIQSATVPTSRSLVRKQQTRIMHPLTSQSLIILIISFAGPSGHFLRTSYSNSAISLRVSSPFCEKIFLIAILVCQVCYSSSLTTKLAMFTITFSILSQLGDSLHTVVLVASMFLESNFSINIQYTSPFSSWVRVLHSARSRIKQSA</sequence>
<accession>A0A8J8NQD3</accession>
<dbReference type="EMBL" id="RRYP01008673">
    <property type="protein sequence ID" value="TNV79617.1"/>
    <property type="molecule type" value="Genomic_DNA"/>
</dbReference>
<dbReference type="Proteomes" id="UP000785679">
    <property type="component" value="Unassembled WGS sequence"/>
</dbReference>
<gene>
    <name evidence="1" type="ORF">FGO68_gene6721</name>
</gene>
<name>A0A8J8NQD3_HALGN</name>
<proteinExistence type="predicted"/>
<evidence type="ECO:0000313" key="1">
    <source>
        <dbReference type="EMBL" id="TNV79617.1"/>
    </source>
</evidence>
<reference evidence="1" key="1">
    <citation type="submission" date="2019-06" db="EMBL/GenBank/DDBJ databases">
        <authorList>
            <person name="Zheng W."/>
        </authorList>
    </citation>
    <scope>NUCLEOTIDE SEQUENCE</scope>
    <source>
        <strain evidence="1">QDHG01</strain>
    </source>
</reference>
<evidence type="ECO:0000313" key="2">
    <source>
        <dbReference type="Proteomes" id="UP000785679"/>
    </source>
</evidence>